<dbReference type="RefSeq" id="WP_202896397.1">
    <property type="nucleotide sequence ID" value="NZ_BAABJL010000109.1"/>
</dbReference>
<feature type="domain" description="Transposase IS200-like" evidence="2">
    <location>
        <begin position="1"/>
        <end position="89"/>
    </location>
</feature>
<feature type="compositionally biased region" description="Basic and acidic residues" evidence="1">
    <location>
        <begin position="79"/>
        <end position="89"/>
    </location>
</feature>
<dbReference type="PANTHER" id="PTHR33360">
    <property type="entry name" value="TRANSPOSASE FOR INSERTION SEQUENCE ELEMENT IS200"/>
    <property type="match status" value="1"/>
</dbReference>
<dbReference type="AlphaFoldDB" id="A0A927MTY1"/>
<dbReference type="InterPro" id="IPR036515">
    <property type="entry name" value="Transposase_17_sf"/>
</dbReference>
<dbReference type="GO" id="GO:0004803">
    <property type="term" value="F:transposase activity"/>
    <property type="evidence" value="ECO:0007669"/>
    <property type="project" value="InterPro"/>
</dbReference>
<feature type="region of interest" description="Disordered" evidence="1">
    <location>
        <begin position="72"/>
        <end position="137"/>
    </location>
</feature>
<dbReference type="Gene3D" id="3.30.70.1290">
    <property type="entry name" value="Transposase IS200-like"/>
    <property type="match status" value="1"/>
</dbReference>
<dbReference type="GO" id="GO:0003677">
    <property type="term" value="F:DNA binding"/>
    <property type="evidence" value="ECO:0007669"/>
    <property type="project" value="InterPro"/>
</dbReference>
<sequence>MEQIMRDVCADFQAELVEFNGENNHVHLRVNYPPKMAVARLVNSLNGVSSHRLRQEFPDLLRHNYQANKPWPGSYCGLHGRDTAERRDSTSSNKTVPLRRRWRRGSPPNADLHPHPERRSITSIPAAGVGELRRGWP</sequence>
<dbReference type="SMART" id="SM01321">
    <property type="entry name" value="Y1_Tnp"/>
    <property type="match status" value="1"/>
</dbReference>
<comment type="caution">
    <text evidence="3">The sequence shown here is derived from an EMBL/GenBank/DDBJ whole genome shotgun (WGS) entry which is preliminary data.</text>
</comment>
<dbReference type="NCBIfam" id="NF033573">
    <property type="entry name" value="transpos_IS200"/>
    <property type="match status" value="1"/>
</dbReference>
<protein>
    <recommendedName>
        <fullName evidence="2">Transposase IS200-like domain-containing protein</fullName>
    </recommendedName>
</protein>
<evidence type="ECO:0000313" key="4">
    <source>
        <dbReference type="Proteomes" id="UP000638648"/>
    </source>
</evidence>
<dbReference type="Proteomes" id="UP000638648">
    <property type="component" value="Unassembled WGS sequence"/>
</dbReference>
<evidence type="ECO:0000256" key="1">
    <source>
        <dbReference type="SAM" id="MobiDB-lite"/>
    </source>
</evidence>
<dbReference type="InterPro" id="IPR002686">
    <property type="entry name" value="Transposase_17"/>
</dbReference>
<dbReference type="SUPFAM" id="SSF143422">
    <property type="entry name" value="Transposase IS200-like"/>
    <property type="match status" value="1"/>
</dbReference>
<dbReference type="EMBL" id="JADBEM010000001">
    <property type="protein sequence ID" value="MBE1606846.1"/>
    <property type="molecule type" value="Genomic_DNA"/>
</dbReference>
<dbReference type="GO" id="GO:0006313">
    <property type="term" value="P:DNA transposition"/>
    <property type="evidence" value="ECO:0007669"/>
    <property type="project" value="InterPro"/>
</dbReference>
<organism evidence="3 4">
    <name type="scientific">Actinopolymorpha pittospori</name>
    <dbReference type="NCBI Taxonomy" id="648752"/>
    <lineage>
        <taxon>Bacteria</taxon>
        <taxon>Bacillati</taxon>
        <taxon>Actinomycetota</taxon>
        <taxon>Actinomycetes</taxon>
        <taxon>Propionibacteriales</taxon>
        <taxon>Actinopolymorphaceae</taxon>
        <taxon>Actinopolymorpha</taxon>
    </lineage>
</organism>
<dbReference type="Pfam" id="PF01797">
    <property type="entry name" value="Y1_Tnp"/>
    <property type="match status" value="1"/>
</dbReference>
<proteinExistence type="predicted"/>
<evidence type="ECO:0000259" key="2">
    <source>
        <dbReference type="SMART" id="SM01321"/>
    </source>
</evidence>
<name>A0A927MTY1_9ACTN</name>
<keyword evidence="4" id="KW-1185">Reference proteome</keyword>
<dbReference type="PANTHER" id="PTHR33360:SF2">
    <property type="entry name" value="TRANSPOSASE FOR INSERTION SEQUENCE ELEMENT IS200"/>
    <property type="match status" value="1"/>
</dbReference>
<evidence type="ECO:0000313" key="3">
    <source>
        <dbReference type="EMBL" id="MBE1606846.1"/>
    </source>
</evidence>
<accession>A0A927MTY1</accession>
<gene>
    <name evidence="3" type="ORF">HEB94_003694</name>
</gene>
<reference evidence="3" key="1">
    <citation type="submission" date="2020-10" db="EMBL/GenBank/DDBJ databases">
        <title>Sequencing the genomes of 1000 actinobacteria strains.</title>
        <authorList>
            <person name="Klenk H.-P."/>
        </authorList>
    </citation>
    <scope>NUCLEOTIDE SEQUENCE</scope>
    <source>
        <strain evidence="3">DSM 45354</strain>
    </source>
</reference>